<dbReference type="EMBL" id="JBBCAQ010000036">
    <property type="protein sequence ID" value="KAK7575809.1"/>
    <property type="molecule type" value="Genomic_DNA"/>
</dbReference>
<dbReference type="PANTHER" id="PTHR48112">
    <property type="entry name" value="HIGH MOBILITY GROUP PROTEIN DSP1"/>
    <property type="match status" value="1"/>
</dbReference>
<feature type="domain" description="HMG box" evidence="3">
    <location>
        <begin position="43"/>
        <end position="111"/>
    </location>
</feature>
<dbReference type="SUPFAM" id="SSF47095">
    <property type="entry name" value="HMG-box"/>
    <property type="match status" value="2"/>
</dbReference>
<dbReference type="Pfam" id="PF09011">
    <property type="entry name" value="HMG_box_2"/>
    <property type="match status" value="1"/>
</dbReference>
<name>A0AAN9XZ57_9HEMI</name>
<evidence type="ECO:0000256" key="2">
    <source>
        <dbReference type="PROSITE-ProRule" id="PRU00267"/>
    </source>
</evidence>
<dbReference type="CDD" id="cd00084">
    <property type="entry name" value="HMG-box_SF"/>
    <property type="match status" value="2"/>
</dbReference>
<reference evidence="4 5" key="1">
    <citation type="submission" date="2024-03" db="EMBL/GenBank/DDBJ databases">
        <title>Adaptation during the transition from Ophiocordyceps entomopathogen to insect associate is accompanied by gene loss and intensified selection.</title>
        <authorList>
            <person name="Ward C.M."/>
            <person name="Onetto C.A."/>
            <person name="Borneman A.R."/>
        </authorList>
    </citation>
    <scope>NUCLEOTIDE SEQUENCE [LARGE SCALE GENOMIC DNA]</scope>
    <source>
        <strain evidence="4">AWRI1</strain>
        <tissue evidence="4">Single Adult Female</tissue>
    </source>
</reference>
<feature type="domain" description="HMG box" evidence="3">
    <location>
        <begin position="148"/>
        <end position="213"/>
    </location>
</feature>
<feature type="DNA-binding region" description="HMG box" evidence="2">
    <location>
        <begin position="148"/>
        <end position="213"/>
    </location>
</feature>
<evidence type="ECO:0000313" key="5">
    <source>
        <dbReference type="Proteomes" id="UP001367676"/>
    </source>
</evidence>
<keyword evidence="1 2" id="KW-0238">DNA-binding</keyword>
<dbReference type="GO" id="GO:0005634">
    <property type="term" value="C:nucleus"/>
    <property type="evidence" value="ECO:0007669"/>
    <property type="project" value="UniProtKB-UniRule"/>
</dbReference>
<dbReference type="InterPro" id="IPR036910">
    <property type="entry name" value="HMG_box_dom_sf"/>
</dbReference>
<comment type="caution">
    <text evidence="4">The sequence shown here is derived from an EMBL/GenBank/DDBJ whole genome shotgun (WGS) entry which is preliminary data.</text>
</comment>
<dbReference type="Proteomes" id="UP001367676">
    <property type="component" value="Unassembled WGS sequence"/>
</dbReference>
<feature type="DNA-binding region" description="HMG box" evidence="2">
    <location>
        <begin position="43"/>
        <end position="111"/>
    </location>
</feature>
<evidence type="ECO:0000313" key="4">
    <source>
        <dbReference type="EMBL" id="KAK7575809.1"/>
    </source>
</evidence>
<dbReference type="Pfam" id="PF00505">
    <property type="entry name" value="HMG_box"/>
    <property type="match status" value="1"/>
</dbReference>
<dbReference type="GO" id="GO:0006357">
    <property type="term" value="P:regulation of transcription by RNA polymerase II"/>
    <property type="evidence" value="ECO:0007669"/>
    <property type="project" value="TreeGrafter"/>
</dbReference>
<accession>A0AAN9XZ57</accession>
<keyword evidence="5" id="KW-1185">Reference proteome</keyword>
<dbReference type="GO" id="GO:0003677">
    <property type="term" value="F:DNA binding"/>
    <property type="evidence" value="ECO:0007669"/>
    <property type="project" value="UniProtKB-UniRule"/>
</dbReference>
<keyword evidence="2" id="KW-0539">Nucleus</keyword>
<sequence>MLALGKITWARIPACNIIPRLVFPGEISRDFCKTLDQYLPPKPKKPAAPFLRYLKAMKDSIEKEYPEAKYKDIMQIAAEKWRLCPSEIKKPYLDVYEKERENYFYELNSYESNLSEHQKVTVDMLKDKKAKKREKRRLKKGYNELGKPKIPPGPYALFFATKKGQKFPAETMTEWATRIGNEWRNMPDIEKQPFIDQAKELRIEYEIVFDQWRKAALEIDSDDPLVKKAQRKIKIMEENSRDKLLNLESPAELLAPVSSESTFCKNSKASEPDTFLTKPEETGIIVSSSDGAYDPALKQAVQERLTRRCEECGHYDCECEPSYSDCGYSSGGGKGYTTSSRSYSHGGDECCDYPSTASRGKSQAGGSYVVVKSGSASRSDYGDVDCNEYSGSSGSRKGSGGGGYVECHGGEREVIEVRGGGGYVECPNEEREVIQGSGGGCYEKEYVKGSYNGGQKCVTGSSTGRCGPSSKKIKCKSGC</sequence>
<dbReference type="PROSITE" id="PS50118">
    <property type="entry name" value="HMG_BOX_2"/>
    <property type="match status" value="2"/>
</dbReference>
<evidence type="ECO:0000259" key="3">
    <source>
        <dbReference type="PROSITE" id="PS50118"/>
    </source>
</evidence>
<protein>
    <recommendedName>
        <fullName evidence="3">HMG box domain-containing protein</fullName>
    </recommendedName>
</protein>
<dbReference type="InterPro" id="IPR009071">
    <property type="entry name" value="HMG_box_dom"/>
</dbReference>
<gene>
    <name evidence="4" type="ORF">V9T40_012095</name>
</gene>
<dbReference type="SMART" id="SM00398">
    <property type="entry name" value="HMG"/>
    <property type="match status" value="2"/>
</dbReference>
<dbReference type="InterPro" id="IPR050342">
    <property type="entry name" value="HMGB"/>
</dbReference>
<dbReference type="AlphaFoldDB" id="A0AAN9XZ57"/>
<dbReference type="Gene3D" id="1.10.30.10">
    <property type="entry name" value="High mobility group box domain"/>
    <property type="match status" value="2"/>
</dbReference>
<dbReference type="PANTHER" id="PTHR48112:SF22">
    <property type="entry name" value="MITOCHONDRIAL TRANSCRIPTION FACTOR A, ISOFORM B"/>
    <property type="match status" value="1"/>
</dbReference>
<evidence type="ECO:0000256" key="1">
    <source>
        <dbReference type="ARBA" id="ARBA00023125"/>
    </source>
</evidence>
<organism evidence="4 5">
    <name type="scientific">Parthenolecanium corni</name>
    <dbReference type="NCBI Taxonomy" id="536013"/>
    <lineage>
        <taxon>Eukaryota</taxon>
        <taxon>Metazoa</taxon>
        <taxon>Ecdysozoa</taxon>
        <taxon>Arthropoda</taxon>
        <taxon>Hexapoda</taxon>
        <taxon>Insecta</taxon>
        <taxon>Pterygota</taxon>
        <taxon>Neoptera</taxon>
        <taxon>Paraneoptera</taxon>
        <taxon>Hemiptera</taxon>
        <taxon>Sternorrhyncha</taxon>
        <taxon>Coccoidea</taxon>
        <taxon>Coccidae</taxon>
        <taxon>Parthenolecanium</taxon>
    </lineage>
</organism>
<proteinExistence type="predicted"/>